<feature type="binding site" evidence="27">
    <location>
        <position position="97"/>
    </location>
    <ligand>
        <name>ATP</name>
        <dbReference type="ChEBI" id="CHEBI:30616"/>
    </ligand>
</feature>
<dbReference type="InterPro" id="IPR017441">
    <property type="entry name" value="Protein_kinase_ATP_BS"/>
</dbReference>
<sequence length="514" mass="58399">MGCCQRLPVEPDEIKQDQSKDTSFDKAAPPPKPFISDSLHSARPSDISLKIHRKQFVHHRDAKLSDFYQILDIIGDGGSSIVYKAVCLETGLHRAIKVFRKRGNDYNLQDSAVDEMRILRNLDHPNIIKIIELIENDQTINIVTELCTGGELFERIVQNRNFSENAAANWMYQILSGLIACHGEGIVHRDIKPENILFQDKTDTSILKIIDFGIATKIQPEENVKQFVGSSYYVAPEVIEGNYDTKCDIWSCGIILYIMLSGYPPFNGTSEAAIFTKIKRGVFTFSGAEWAHISKEAKSIIKRMLTSNPIKRPTAKELINDPWIRDRTKNIIDDNIIQNDTLENISSFHANRKLQQATLAFIASHLMTTKELDDLRKIFVALDKNGDGKLSINELKHGFMVRGLLSIFNVDEILEHCDSNENGYIDYNEFLTAALNWKKALSQERLETAFRAYDKDKNGKISVDEIKEFLGESSKEVSDGIWQQIFKQADLNNDGVLDLEEFKVVMLKHIADQQ</sequence>
<evidence type="ECO:0000256" key="25">
    <source>
        <dbReference type="ARBA" id="ARBA00060437"/>
    </source>
</evidence>
<dbReference type="Pfam" id="PF13499">
    <property type="entry name" value="EF-hand_7"/>
    <property type="match status" value="2"/>
</dbReference>
<comment type="caution">
    <text evidence="31">The sequence shown here is derived from an EMBL/GenBank/DDBJ whole genome shotgun (WGS) entry which is preliminary data.</text>
</comment>
<comment type="similarity">
    <text evidence="22">Belongs to the protein kinase superfamily. Ser/Thr protein kinase family. CDPK subfamily.</text>
</comment>
<evidence type="ECO:0000256" key="7">
    <source>
        <dbReference type="ARBA" id="ARBA00022511"/>
    </source>
</evidence>
<evidence type="ECO:0000256" key="8">
    <source>
        <dbReference type="ARBA" id="ARBA00022527"/>
    </source>
</evidence>
<feature type="domain" description="EF-hand" evidence="30">
    <location>
        <begin position="410"/>
        <end position="440"/>
    </location>
</feature>
<dbReference type="CDD" id="cd00051">
    <property type="entry name" value="EFh"/>
    <property type="match status" value="1"/>
</dbReference>
<evidence type="ECO:0000256" key="5">
    <source>
        <dbReference type="ARBA" id="ARBA00012513"/>
    </source>
</evidence>
<dbReference type="InterPro" id="IPR050205">
    <property type="entry name" value="CDPK_Ser/Thr_kinases"/>
</dbReference>
<dbReference type="GO" id="GO:0005886">
    <property type="term" value="C:plasma membrane"/>
    <property type="evidence" value="ECO:0007669"/>
    <property type="project" value="UniProtKB-SubCell"/>
</dbReference>
<dbReference type="CDD" id="cd05117">
    <property type="entry name" value="STKc_CAMK"/>
    <property type="match status" value="1"/>
</dbReference>
<evidence type="ECO:0000256" key="16">
    <source>
        <dbReference type="ARBA" id="ARBA00022846"/>
    </source>
</evidence>
<keyword evidence="9" id="KW-0808">Transferase</keyword>
<keyword evidence="18" id="KW-0969">Cilium</keyword>
<evidence type="ECO:0000256" key="24">
    <source>
        <dbReference type="ARBA" id="ARBA00048679"/>
    </source>
</evidence>
<keyword evidence="6" id="KW-1003">Cell membrane</keyword>
<comment type="subcellular location">
    <subcellularLocation>
        <location evidence="3">Cell membrane</location>
        <topology evidence="3">Lipid-anchor</topology>
        <orientation evidence="3">Cytoplasmic side</orientation>
    </subcellularLocation>
    <subcellularLocation>
        <location evidence="2">Cell projection</location>
        <location evidence="2">Cilium</location>
        <location evidence="2">Flagellum</location>
    </subcellularLocation>
    <subcellularLocation>
        <location evidence="4">Host cell membrane</location>
        <topology evidence="4">Lipid-anchor</topology>
    </subcellularLocation>
    <subcellularLocation>
        <location evidence="25">Parasitophorous vacuole membrane</location>
        <topology evidence="25">Lipid-anchor</topology>
    </subcellularLocation>
</comment>
<evidence type="ECO:0000256" key="9">
    <source>
        <dbReference type="ARBA" id="ARBA00022679"/>
    </source>
</evidence>
<keyword evidence="16" id="KW-0282">Flagellum</keyword>
<evidence type="ECO:0000259" key="29">
    <source>
        <dbReference type="PROSITE" id="PS50011"/>
    </source>
</evidence>
<dbReference type="InterPro" id="IPR011992">
    <property type="entry name" value="EF-hand-dom_pair"/>
</dbReference>
<accession>A0AAU9JT16</accession>
<evidence type="ECO:0000256" key="13">
    <source>
        <dbReference type="ARBA" id="ARBA00022777"/>
    </source>
</evidence>
<keyword evidence="10" id="KW-0519">Myristate</keyword>
<keyword evidence="32" id="KW-1185">Reference proteome</keyword>
<dbReference type="SUPFAM" id="SSF47473">
    <property type="entry name" value="EF-hand"/>
    <property type="match status" value="1"/>
</dbReference>
<keyword evidence="14" id="KW-0106">Calcium</keyword>
<dbReference type="SMART" id="SM00220">
    <property type="entry name" value="S_TKc"/>
    <property type="match status" value="1"/>
</dbReference>
<dbReference type="GO" id="GO:0005509">
    <property type="term" value="F:calcium ion binding"/>
    <property type="evidence" value="ECO:0007669"/>
    <property type="project" value="InterPro"/>
</dbReference>
<dbReference type="PROSITE" id="PS00107">
    <property type="entry name" value="PROTEIN_KINASE_ATP"/>
    <property type="match status" value="1"/>
</dbReference>
<evidence type="ECO:0000256" key="11">
    <source>
        <dbReference type="ARBA" id="ARBA00022737"/>
    </source>
</evidence>
<protein>
    <recommendedName>
        <fullName evidence="26">Calcium-dependent protein kinase 1</fullName>
        <ecNumber evidence="5">2.7.11.1</ecNumber>
    </recommendedName>
</protein>
<keyword evidence="8" id="KW-0723">Serine/threonine-protein kinase</keyword>
<feature type="compositionally biased region" description="Basic and acidic residues" evidence="28">
    <location>
        <begin position="12"/>
        <end position="24"/>
    </location>
</feature>
<keyword evidence="21" id="KW-0449">Lipoprotein</keyword>
<dbReference type="FunFam" id="1.10.238.10:FF:000001">
    <property type="entry name" value="Calmodulin 1"/>
    <property type="match status" value="1"/>
</dbReference>
<evidence type="ECO:0000256" key="26">
    <source>
        <dbReference type="ARBA" id="ARBA00068067"/>
    </source>
</evidence>
<dbReference type="AlphaFoldDB" id="A0AAU9JT16"/>
<comment type="catalytic activity">
    <reaction evidence="24">
        <text>L-seryl-[protein] + ATP = O-phospho-L-seryl-[protein] + ADP + H(+)</text>
        <dbReference type="Rhea" id="RHEA:17989"/>
        <dbReference type="Rhea" id="RHEA-COMP:9863"/>
        <dbReference type="Rhea" id="RHEA-COMP:11604"/>
        <dbReference type="ChEBI" id="CHEBI:15378"/>
        <dbReference type="ChEBI" id="CHEBI:29999"/>
        <dbReference type="ChEBI" id="CHEBI:30616"/>
        <dbReference type="ChEBI" id="CHEBI:83421"/>
        <dbReference type="ChEBI" id="CHEBI:456216"/>
        <dbReference type="EC" id="2.7.11.1"/>
    </reaction>
</comment>
<evidence type="ECO:0000256" key="10">
    <source>
        <dbReference type="ARBA" id="ARBA00022707"/>
    </source>
</evidence>
<comment type="cofactor">
    <cofactor evidence="1">
        <name>Mg(2+)</name>
        <dbReference type="ChEBI" id="CHEBI:18420"/>
    </cofactor>
</comment>
<dbReference type="PROSITE" id="PS00018">
    <property type="entry name" value="EF_HAND_1"/>
    <property type="match status" value="4"/>
</dbReference>
<dbReference type="Gene3D" id="1.10.238.10">
    <property type="entry name" value="EF-hand"/>
    <property type="match status" value="2"/>
</dbReference>
<proteinExistence type="inferred from homology"/>
<evidence type="ECO:0000256" key="27">
    <source>
        <dbReference type="PROSITE-ProRule" id="PRU10141"/>
    </source>
</evidence>
<keyword evidence="7" id="KW-1032">Host cell membrane</keyword>
<evidence type="ECO:0000256" key="6">
    <source>
        <dbReference type="ARBA" id="ARBA00022475"/>
    </source>
</evidence>
<keyword evidence="13" id="KW-0418">Kinase</keyword>
<dbReference type="PANTHER" id="PTHR24349">
    <property type="entry name" value="SERINE/THREONINE-PROTEIN KINASE"/>
    <property type="match status" value="1"/>
</dbReference>
<dbReference type="SMART" id="SM00054">
    <property type="entry name" value="EFh"/>
    <property type="match status" value="4"/>
</dbReference>
<dbReference type="GO" id="GO:0031514">
    <property type="term" value="C:motile cilium"/>
    <property type="evidence" value="ECO:0007669"/>
    <property type="project" value="UniProtKB-SubCell"/>
</dbReference>
<evidence type="ECO:0000256" key="19">
    <source>
        <dbReference type="ARBA" id="ARBA00023139"/>
    </source>
</evidence>
<evidence type="ECO:0000259" key="30">
    <source>
        <dbReference type="PROSITE" id="PS50222"/>
    </source>
</evidence>
<evidence type="ECO:0000256" key="1">
    <source>
        <dbReference type="ARBA" id="ARBA00001946"/>
    </source>
</evidence>
<dbReference type="GO" id="GO:0020005">
    <property type="term" value="C:symbiont-containing vacuole membrane"/>
    <property type="evidence" value="ECO:0007669"/>
    <property type="project" value="UniProtKB-SubCell"/>
</dbReference>
<dbReference type="GO" id="GO:0004674">
    <property type="term" value="F:protein serine/threonine kinase activity"/>
    <property type="evidence" value="ECO:0007669"/>
    <property type="project" value="UniProtKB-KW"/>
</dbReference>
<dbReference type="Gene3D" id="1.10.510.10">
    <property type="entry name" value="Transferase(Phosphotransferase) domain 1"/>
    <property type="match status" value="1"/>
</dbReference>
<evidence type="ECO:0000256" key="3">
    <source>
        <dbReference type="ARBA" id="ARBA00004342"/>
    </source>
</evidence>
<dbReference type="InterPro" id="IPR002048">
    <property type="entry name" value="EF_hand_dom"/>
</dbReference>
<feature type="domain" description="Protein kinase" evidence="29">
    <location>
        <begin position="68"/>
        <end position="324"/>
    </location>
</feature>
<keyword evidence="20" id="KW-0966">Cell projection</keyword>
<feature type="region of interest" description="Disordered" evidence="28">
    <location>
        <begin position="1"/>
        <end position="40"/>
    </location>
</feature>
<dbReference type="InterPro" id="IPR008271">
    <property type="entry name" value="Ser/Thr_kinase_AS"/>
</dbReference>
<feature type="domain" description="EF-hand" evidence="30">
    <location>
        <begin position="477"/>
        <end position="512"/>
    </location>
</feature>
<dbReference type="PROSITE" id="PS50222">
    <property type="entry name" value="EF_HAND_2"/>
    <property type="match status" value="4"/>
</dbReference>
<dbReference type="PROSITE" id="PS50011">
    <property type="entry name" value="PROTEIN_KINASE_DOM"/>
    <property type="match status" value="1"/>
</dbReference>
<dbReference type="SUPFAM" id="SSF56112">
    <property type="entry name" value="Protein kinase-like (PK-like)"/>
    <property type="match status" value="1"/>
</dbReference>
<evidence type="ECO:0000256" key="15">
    <source>
        <dbReference type="ARBA" id="ARBA00022840"/>
    </source>
</evidence>
<evidence type="ECO:0000256" key="2">
    <source>
        <dbReference type="ARBA" id="ARBA00004230"/>
    </source>
</evidence>
<evidence type="ECO:0000256" key="14">
    <source>
        <dbReference type="ARBA" id="ARBA00022837"/>
    </source>
</evidence>
<evidence type="ECO:0000256" key="17">
    <source>
        <dbReference type="ARBA" id="ARBA00022870"/>
    </source>
</evidence>
<dbReference type="EC" id="2.7.11.1" evidence="5"/>
<dbReference type="EMBL" id="CAJZBQ010000045">
    <property type="protein sequence ID" value="CAG9328081.1"/>
    <property type="molecule type" value="Genomic_DNA"/>
</dbReference>
<dbReference type="GO" id="GO:0005524">
    <property type="term" value="F:ATP binding"/>
    <property type="evidence" value="ECO:0007669"/>
    <property type="project" value="UniProtKB-UniRule"/>
</dbReference>
<evidence type="ECO:0000256" key="28">
    <source>
        <dbReference type="SAM" id="MobiDB-lite"/>
    </source>
</evidence>
<organism evidence="31 32">
    <name type="scientific">Blepharisma stoltei</name>
    <dbReference type="NCBI Taxonomy" id="1481888"/>
    <lineage>
        <taxon>Eukaryota</taxon>
        <taxon>Sar</taxon>
        <taxon>Alveolata</taxon>
        <taxon>Ciliophora</taxon>
        <taxon>Postciliodesmatophora</taxon>
        <taxon>Heterotrichea</taxon>
        <taxon>Heterotrichida</taxon>
        <taxon>Blepharismidae</taxon>
        <taxon>Blepharisma</taxon>
    </lineage>
</organism>
<evidence type="ECO:0000256" key="4">
    <source>
        <dbReference type="ARBA" id="ARBA00004425"/>
    </source>
</evidence>
<keyword evidence="17" id="KW-1043">Host membrane</keyword>
<keyword evidence="11" id="KW-0677">Repeat</keyword>
<dbReference type="PROSITE" id="PS00108">
    <property type="entry name" value="PROTEIN_KINASE_ST"/>
    <property type="match status" value="1"/>
</dbReference>
<feature type="domain" description="EF-hand" evidence="30">
    <location>
        <begin position="441"/>
        <end position="476"/>
    </location>
</feature>
<keyword evidence="17" id="KW-0472">Membrane</keyword>
<evidence type="ECO:0000256" key="23">
    <source>
        <dbReference type="ARBA" id="ARBA00047899"/>
    </source>
</evidence>
<name>A0AAU9JT16_9CILI</name>
<keyword evidence="15 27" id="KW-0067">ATP-binding</keyword>
<dbReference type="InterPro" id="IPR011009">
    <property type="entry name" value="Kinase-like_dom_sf"/>
</dbReference>
<dbReference type="InterPro" id="IPR000719">
    <property type="entry name" value="Prot_kinase_dom"/>
</dbReference>
<evidence type="ECO:0000256" key="20">
    <source>
        <dbReference type="ARBA" id="ARBA00023273"/>
    </source>
</evidence>
<dbReference type="Proteomes" id="UP001162131">
    <property type="component" value="Unassembled WGS sequence"/>
</dbReference>
<dbReference type="GO" id="GO:0020002">
    <property type="term" value="C:host cell plasma membrane"/>
    <property type="evidence" value="ECO:0007669"/>
    <property type="project" value="UniProtKB-SubCell"/>
</dbReference>
<dbReference type="FunFam" id="1.10.510.10:FF:000398">
    <property type="entry name" value="Calcium-dependent protein kinase 1"/>
    <property type="match status" value="1"/>
</dbReference>
<feature type="domain" description="EF-hand" evidence="30">
    <location>
        <begin position="370"/>
        <end position="405"/>
    </location>
</feature>
<comment type="catalytic activity">
    <reaction evidence="23">
        <text>L-threonyl-[protein] + ATP = O-phospho-L-threonyl-[protein] + ADP + H(+)</text>
        <dbReference type="Rhea" id="RHEA:46608"/>
        <dbReference type="Rhea" id="RHEA-COMP:11060"/>
        <dbReference type="Rhea" id="RHEA-COMP:11605"/>
        <dbReference type="ChEBI" id="CHEBI:15378"/>
        <dbReference type="ChEBI" id="CHEBI:30013"/>
        <dbReference type="ChEBI" id="CHEBI:30616"/>
        <dbReference type="ChEBI" id="CHEBI:61977"/>
        <dbReference type="ChEBI" id="CHEBI:456216"/>
        <dbReference type="EC" id="2.7.11.1"/>
    </reaction>
</comment>
<keyword evidence="12 27" id="KW-0547">Nucleotide-binding</keyword>
<gene>
    <name evidence="31" type="ORF">BSTOLATCC_MIC45539</name>
</gene>
<evidence type="ECO:0000256" key="22">
    <source>
        <dbReference type="ARBA" id="ARBA00024334"/>
    </source>
</evidence>
<dbReference type="Gene3D" id="3.30.200.20">
    <property type="entry name" value="Phosphorylase Kinase, domain 1"/>
    <property type="match status" value="1"/>
</dbReference>
<evidence type="ECO:0000256" key="18">
    <source>
        <dbReference type="ARBA" id="ARBA00023069"/>
    </source>
</evidence>
<keyword evidence="19" id="KW-0564">Palmitate</keyword>
<evidence type="ECO:0000313" key="31">
    <source>
        <dbReference type="EMBL" id="CAG9328081.1"/>
    </source>
</evidence>
<evidence type="ECO:0000256" key="21">
    <source>
        <dbReference type="ARBA" id="ARBA00023288"/>
    </source>
</evidence>
<dbReference type="InterPro" id="IPR018247">
    <property type="entry name" value="EF_Hand_1_Ca_BS"/>
</dbReference>
<evidence type="ECO:0000256" key="12">
    <source>
        <dbReference type="ARBA" id="ARBA00022741"/>
    </source>
</evidence>
<dbReference type="Pfam" id="PF00069">
    <property type="entry name" value="Pkinase"/>
    <property type="match status" value="1"/>
</dbReference>
<evidence type="ECO:0000313" key="32">
    <source>
        <dbReference type="Proteomes" id="UP001162131"/>
    </source>
</evidence>
<reference evidence="31" key="1">
    <citation type="submission" date="2021-09" db="EMBL/GenBank/DDBJ databases">
        <authorList>
            <consortium name="AG Swart"/>
            <person name="Singh M."/>
            <person name="Singh A."/>
            <person name="Seah K."/>
            <person name="Emmerich C."/>
        </authorList>
    </citation>
    <scope>NUCLEOTIDE SEQUENCE</scope>
    <source>
        <strain evidence="31">ATCC30299</strain>
    </source>
</reference>